<sequence>VWRHGGIQEEDHYKEFSRDNMGPEILVIDVEKFSDPDPT</sequence>
<dbReference type="Proteomes" id="UP000708208">
    <property type="component" value="Unassembled WGS sequence"/>
</dbReference>
<reference evidence="1" key="1">
    <citation type="submission" date="2021-06" db="EMBL/GenBank/DDBJ databases">
        <authorList>
            <person name="Hodson N. C."/>
            <person name="Mongue J. A."/>
            <person name="Jaron S. K."/>
        </authorList>
    </citation>
    <scope>NUCLEOTIDE SEQUENCE</scope>
</reference>
<protein>
    <submittedName>
        <fullName evidence="1">Uncharacterized protein</fullName>
    </submittedName>
</protein>
<keyword evidence="2" id="KW-1185">Reference proteome</keyword>
<comment type="caution">
    <text evidence="1">The sequence shown here is derived from an EMBL/GenBank/DDBJ whole genome shotgun (WGS) entry which is preliminary data.</text>
</comment>
<name>A0A8J2PMF6_9HEXA</name>
<gene>
    <name evidence="1" type="ORF">AFUS01_LOCUS29386</name>
</gene>
<organism evidence="1 2">
    <name type="scientific">Allacma fusca</name>
    <dbReference type="NCBI Taxonomy" id="39272"/>
    <lineage>
        <taxon>Eukaryota</taxon>
        <taxon>Metazoa</taxon>
        <taxon>Ecdysozoa</taxon>
        <taxon>Arthropoda</taxon>
        <taxon>Hexapoda</taxon>
        <taxon>Collembola</taxon>
        <taxon>Symphypleona</taxon>
        <taxon>Sminthuridae</taxon>
        <taxon>Allacma</taxon>
    </lineage>
</organism>
<evidence type="ECO:0000313" key="2">
    <source>
        <dbReference type="Proteomes" id="UP000708208"/>
    </source>
</evidence>
<dbReference type="AlphaFoldDB" id="A0A8J2PMF6"/>
<accession>A0A8J2PMF6</accession>
<evidence type="ECO:0000313" key="1">
    <source>
        <dbReference type="EMBL" id="CAG7818909.1"/>
    </source>
</evidence>
<proteinExistence type="predicted"/>
<feature type="non-terminal residue" evidence="1">
    <location>
        <position position="1"/>
    </location>
</feature>
<dbReference type="EMBL" id="CAJVCH010433851">
    <property type="protein sequence ID" value="CAG7818909.1"/>
    <property type="molecule type" value="Genomic_DNA"/>
</dbReference>